<feature type="compositionally biased region" description="Basic and acidic residues" evidence="1">
    <location>
        <begin position="1"/>
        <end position="14"/>
    </location>
</feature>
<reference evidence="5" key="1">
    <citation type="submission" date="2025-08" db="UniProtKB">
        <authorList>
            <consortium name="RefSeq"/>
        </authorList>
    </citation>
    <scope>IDENTIFICATION</scope>
    <source>
        <tissue evidence="5">Muscle</tissue>
    </source>
</reference>
<dbReference type="SUPFAM" id="SSF53474">
    <property type="entry name" value="alpha/beta-Hydrolases"/>
    <property type="match status" value="1"/>
</dbReference>
<feature type="transmembrane region" description="Helical" evidence="2">
    <location>
        <begin position="47"/>
        <end position="68"/>
    </location>
</feature>
<protein>
    <submittedName>
        <fullName evidence="5">Monoacylglycerol lipase ABHD12-like</fullName>
    </submittedName>
</protein>
<sequence length="374" mass="43178">MLRHREKDQNKSVDSKFSTSKLNENTNKKANNGSIHHIRGLRFFKKVAVLVFIIYGIVPLAFYVSPFIRRCFIFAHLVNYPPFFWLSTPEYFGLNHARHMMLNNDNIKLGVWHILPKSQAKRWKITPESVVQEDFKDKRPVFLYLHGHCENRGAGYRLNLYKVLSESKVDGHVVTFDYRGYGDSSGTPTASGVVNDSRAVYSWIRHHVDKKRIIIWGHSLGTAIALKLAKELAREGEHPKAIILESPFNSIREAAQNYPLGTVMNFMPYFRSLIMEPLRHEETSFESDEIIDQIATPILIVHSPNDWLVPYHLGKKLYERALLNRPSNYGPVQFIDIDKTGEIGCGHRWVSWDPDLPNIVIKFLNSLKLKNKLN</sequence>
<feature type="region of interest" description="Disordered" evidence="1">
    <location>
        <begin position="1"/>
        <end position="29"/>
    </location>
</feature>
<dbReference type="PANTHER" id="PTHR12277">
    <property type="entry name" value="ALPHA/BETA HYDROLASE DOMAIN-CONTAINING PROTEIN"/>
    <property type="match status" value="1"/>
</dbReference>
<feature type="domain" description="AB hydrolase-1" evidence="3">
    <location>
        <begin position="140"/>
        <end position="257"/>
    </location>
</feature>
<name>A0ABM1TC58_LIMPO</name>
<dbReference type="Gene3D" id="3.40.50.1820">
    <property type="entry name" value="alpha/beta hydrolase"/>
    <property type="match status" value="1"/>
</dbReference>
<evidence type="ECO:0000313" key="4">
    <source>
        <dbReference type="Proteomes" id="UP000694941"/>
    </source>
</evidence>
<dbReference type="Proteomes" id="UP000694941">
    <property type="component" value="Unplaced"/>
</dbReference>
<keyword evidence="2" id="KW-0472">Membrane</keyword>
<dbReference type="PANTHER" id="PTHR12277:SF194">
    <property type="entry name" value="FI04476P"/>
    <property type="match status" value="1"/>
</dbReference>
<dbReference type="InterPro" id="IPR000073">
    <property type="entry name" value="AB_hydrolase_1"/>
</dbReference>
<dbReference type="Pfam" id="PF00561">
    <property type="entry name" value="Abhydrolase_1"/>
    <property type="match status" value="1"/>
</dbReference>
<keyword evidence="4" id="KW-1185">Reference proteome</keyword>
<dbReference type="InterPro" id="IPR029058">
    <property type="entry name" value="AB_hydrolase_fold"/>
</dbReference>
<gene>
    <name evidence="5" type="primary">LOC106469283</name>
</gene>
<accession>A0ABM1TC58</accession>
<dbReference type="GeneID" id="106469283"/>
<keyword evidence="2" id="KW-0812">Transmembrane</keyword>
<organism evidence="4 5">
    <name type="scientific">Limulus polyphemus</name>
    <name type="common">Atlantic horseshoe crab</name>
    <dbReference type="NCBI Taxonomy" id="6850"/>
    <lineage>
        <taxon>Eukaryota</taxon>
        <taxon>Metazoa</taxon>
        <taxon>Ecdysozoa</taxon>
        <taxon>Arthropoda</taxon>
        <taxon>Chelicerata</taxon>
        <taxon>Merostomata</taxon>
        <taxon>Xiphosura</taxon>
        <taxon>Limulidae</taxon>
        <taxon>Limulus</taxon>
    </lineage>
</organism>
<evidence type="ECO:0000256" key="2">
    <source>
        <dbReference type="SAM" id="Phobius"/>
    </source>
</evidence>
<evidence type="ECO:0000259" key="3">
    <source>
        <dbReference type="Pfam" id="PF00561"/>
    </source>
</evidence>
<keyword evidence="2" id="KW-1133">Transmembrane helix</keyword>
<evidence type="ECO:0000256" key="1">
    <source>
        <dbReference type="SAM" id="MobiDB-lite"/>
    </source>
</evidence>
<evidence type="ECO:0000313" key="5">
    <source>
        <dbReference type="RefSeq" id="XP_022253464.1"/>
    </source>
</evidence>
<proteinExistence type="predicted"/>
<feature type="compositionally biased region" description="Polar residues" evidence="1">
    <location>
        <begin position="15"/>
        <end position="29"/>
    </location>
</feature>
<dbReference type="RefSeq" id="XP_022253464.1">
    <property type="nucleotide sequence ID" value="XM_022397756.1"/>
</dbReference>